<comment type="caution">
    <text evidence="2">The sequence shown here is derived from an EMBL/GenBank/DDBJ whole genome shotgun (WGS) entry which is preliminary data.</text>
</comment>
<evidence type="ECO:0000313" key="3">
    <source>
        <dbReference type="Proteomes" id="UP001498398"/>
    </source>
</evidence>
<dbReference type="EMBL" id="JBANRG010000042">
    <property type="protein sequence ID" value="KAK7446966.1"/>
    <property type="molecule type" value="Genomic_DNA"/>
</dbReference>
<feature type="transmembrane region" description="Helical" evidence="1">
    <location>
        <begin position="60"/>
        <end position="82"/>
    </location>
</feature>
<protein>
    <submittedName>
        <fullName evidence="2">Uncharacterized protein</fullName>
    </submittedName>
</protein>
<keyword evidence="1" id="KW-1133">Transmembrane helix</keyword>
<reference evidence="2 3" key="1">
    <citation type="submission" date="2024-01" db="EMBL/GenBank/DDBJ databases">
        <title>A draft genome for the cacao thread blight pathogen Marasmiellus scandens.</title>
        <authorList>
            <person name="Baruah I.K."/>
            <person name="Leung J."/>
            <person name="Bukari Y."/>
            <person name="Amoako-Attah I."/>
            <person name="Meinhardt L.W."/>
            <person name="Bailey B.A."/>
            <person name="Cohen S.P."/>
        </authorList>
    </citation>
    <scope>NUCLEOTIDE SEQUENCE [LARGE SCALE GENOMIC DNA]</scope>
    <source>
        <strain evidence="2 3">GH-19</strain>
    </source>
</reference>
<keyword evidence="1" id="KW-0812">Transmembrane</keyword>
<accession>A0ABR1J152</accession>
<sequence>MLPYTSSNPPVHSETDADSTLLVSEPREVVDHPFLQACHFSPHFIATDESSYFKDFLSALFNNISATFISAAIASFIILTTLVSLRTDTSVTSLLVYAAVGIAFTAVGVSFVGKASITSALLKILISELFNHYATNIIQKDLELQRCSRSSPPPSSVKVLDFGQVDQLEIANFYILQSLRREIHACDCGGTDNVLELARRVRIVARISKNISRKQAIVSHAFKVRGTVEIEELR</sequence>
<dbReference type="Proteomes" id="UP001498398">
    <property type="component" value="Unassembled WGS sequence"/>
</dbReference>
<keyword evidence="3" id="KW-1185">Reference proteome</keyword>
<proteinExistence type="predicted"/>
<name>A0ABR1J152_9AGAR</name>
<gene>
    <name evidence="2" type="ORF">VKT23_014179</name>
</gene>
<feature type="transmembrane region" description="Helical" evidence="1">
    <location>
        <begin position="94"/>
        <end position="113"/>
    </location>
</feature>
<keyword evidence="1" id="KW-0472">Membrane</keyword>
<organism evidence="2 3">
    <name type="scientific">Marasmiellus scandens</name>
    <dbReference type="NCBI Taxonomy" id="2682957"/>
    <lineage>
        <taxon>Eukaryota</taxon>
        <taxon>Fungi</taxon>
        <taxon>Dikarya</taxon>
        <taxon>Basidiomycota</taxon>
        <taxon>Agaricomycotina</taxon>
        <taxon>Agaricomycetes</taxon>
        <taxon>Agaricomycetidae</taxon>
        <taxon>Agaricales</taxon>
        <taxon>Marasmiineae</taxon>
        <taxon>Omphalotaceae</taxon>
        <taxon>Marasmiellus</taxon>
    </lineage>
</organism>
<evidence type="ECO:0000256" key="1">
    <source>
        <dbReference type="SAM" id="Phobius"/>
    </source>
</evidence>
<evidence type="ECO:0000313" key="2">
    <source>
        <dbReference type="EMBL" id="KAK7446966.1"/>
    </source>
</evidence>